<keyword evidence="3" id="KW-1185">Reference proteome</keyword>
<protein>
    <submittedName>
        <fullName evidence="2">Uncharacterized protein</fullName>
    </submittedName>
</protein>
<reference evidence="2 3" key="1">
    <citation type="submission" date="2024-01" db="EMBL/GenBank/DDBJ databases">
        <title>The complete chloroplast genome sequence of Lithospermum erythrorhizon: insights into the phylogenetic relationship among Boraginaceae species and the maternal lineages of purple gromwells.</title>
        <authorList>
            <person name="Okada T."/>
            <person name="Watanabe K."/>
        </authorList>
    </citation>
    <scope>NUCLEOTIDE SEQUENCE [LARGE SCALE GENOMIC DNA]</scope>
</reference>
<evidence type="ECO:0000313" key="3">
    <source>
        <dbReference type="Proteomes" id="UP001454036"/>
    </source>
</evidence>
<dbReference type="Proteomes" id="UP001454036">
    <property type="component" value="Unassembled WGS sequence"/>
</dbReference>
<dbReference type="AlphaFoldDB" id="A0AAV3RHB1"/>
<name>A0AAV3RHB1_LITER</name>
<evidence type="ECO:0000313" key="2">
    <source>
        <dbReference type="EMBL" id="GAA0174583.1"/>
    </source>
</evidence>
<feature type="region of interest" description="Disordered" evidence="1">
    <location>
        <begin position="66"/>
        <end position="86"/>
    </location>
</feature>
<proteinExistence type="predicted"/>
<evidence type="ECO:0000256" key="1">
    <source>
        <dbReference type="SAM" id="MobiDB-lite"/>
    </source>
</evidence>
<comment type="caution">
    <text evidence="2">The sequence shown here is derived from an EMBL/GenBank/DDBJ whole genome shotgun (WGS) entry which is preliminary data.</text>
</comment>
<gene>
    <name evidence="2" type="ORF">LIER_41742</name>
</gene>
<sequence>MPKDPKEPQETVTFSFLVSIIEEEVPTKPSRDHVSLQSPKAEFMYDILLQRRRTLEEIIDLGTSMSRPCGTSVAHQRARGPQKWYA</sequence>
<dbReference type="EMBL" id="BAABME010026820">
    <property type="protein sequence ID" value="GAA0174583.1"/>
    <property type="molecule type" value="Genomic_DNA"/>
</dbReference>
<accession>A0AAV3RHB1</accession>
<organism evidence="2 3">
    <name type="scientific">Lithospermum erythrorhizon</name>
    <name type="common">Purple gromwell</name>
    <name type="synonym">Lithospermum officinale var. erythrorhizon</name>
    <dbReference type="NCBI Taxonomy" id="34254"/>
    <lineage>
        <taxon>Eukaryota</taxon>
        <taxon>Viridiplantae</taxon>
        <taxon>Streptophyta</taxon>
        <taxon>Embryophyta</taxon>
        <taxon>Tracheophyta</taxon>
        <taxon>Spermatophyta</taxon>
        <taxon>Magnoliopsida</taxon>
        <taxon>eudicotyledons</taxon>
        <taxon>Gunneridae</taxon>
        <taxon>Pentapetalae</taxon>
        <taxon>asterids</taxon>
        <taxon>lamiids</taxon>
        <taxon>Boraginales</taxon>
        <taxon>Boraginaceae</taxon>
        <taxon>Boraginoideae</taxon>
        <taxon>Lithospermeae</taxon>
        <taxon>Lithospermum</taxon>
    </lineage>
</organism>